<feature type="domain" description="TonB-dependent receptor-like beta-barrel" evidence="14">
    <location>
        <begin position="224"/>
        <end position="779"/>
    </location>
</feature>
<keyword evidence="3 11" id="KW-1134">Transmembrane beta strand</keyword>
<dbReference type="Pfam" id="PF00593">
    <property type="entry name" value="TonB_dep_Rec_b-barrel"/>
    <property type="match status" value="1"/>
</dbReference>
<dbReference type="Proteomes" id="UP000548867">
    <property type="component" value="Unassembled WGS sequence"/>
</dbReference>
<keyword evidence="10 11" id="KW-0998">Cell outer membrane</keyword>
<evidence type="ECO:0000256" key="5">
    <source>
        <dbReference type="ARBA" id="ARBA00022692"/>
    </source>
</evidence>
<feature type="signal peptide" evidence="13">
    <location>
        <begin position="1"/>
        <end position="22"/>
    </location>
</feature>
<evidence type="ECO:0000256" key="12">
    <source>
        <dbReference type="RuleBase" id="RU003357"/>
    </source>
</evidence>
<keyword evidence="9 11" id="KW-0472">Membrane</keyword>
<keyword evidence="5 11" id="KW-0812">Transmembrane</keyword>
<proteinExistence type="inferred from homology"/>
<dbReference type="InterPro" id="IPR012910">
    <property type="entry name" value="Plug_dom"/>
</dbReference>
<evidence type="ECO:0000259" key="15">
    <source>
        <dbReference type="Pfam" id="PF07715"/>
    </source>
</evidence>
<evidence type="ECO:0000313" key="17">
    <source>
        <dbReference type="Proteomes" id="UP000548867"/>
    </source>
</evidence>
<name>A0A7W6G6A7_9SPHN</name>
<keyword evidence="4" id="KW-0410">Iron transport</keyword>
<dbReference type="Pfam" id="PF07715">
    <property type="entry name" value="Plug"/>
    <property type="match status" value="1"/>
</dbReference>
<dbReference type="PANTHER" id="PTHR32552">
    <property type="entry name" value="FERRICHROME IRON RECEPTOR-RELATED"/>
    <property type="match status" value="1"/>
</dbReference>
<dbReference type="PANTHER" id="PTHR32552:SF81">
    <property type="entry name" value="TONB-DEPENDENT OUTER MEMBRANE RECEPTOR"/>
    <property type="match status" value="1"/>
</dbReference>
<dbReference type="SUPFAM" id="SSF56935">
    <property type="entry name" value="Porins"/>
    <property type="match status" value="1"/>
</dbReference>
<evidence type="ECO:0000256" key="2">
    <source>
        <dbReference type="ARBA" id="ARBA00022448"/>
    </source>
</evidence>
<evidence type="ECO:0000256" key="1">
    <source>
        <dbReference type="ARBA" id="ARBA00004571"/>
    </source>
</evidence>
<dbReference type="InterPro" id="IPR000531">
    <property type="entry name" value="Beta-barrel_TonB"/>
</dbReference>
<evidence type="ECO:0000256" key="8">
    <source>
        <dbReference type="ARBA" id="ARBA00023077"/>
    </source>
</evidence>
<keyword evidence="7" id="KW-0406">Ion transport</keyword>
<dbReference type="RefSeq" id="WP_183626032.1">
    <property type="nucleotide sequence ID" value="NZ_JACIDX010000009.1"/>
</dbReference>
<evidence type="ECO:0000256" key="13">
    <source>
        <dbReference type="SAM" id="SignalP"/>
    </source>
</evidence>
<evidence type="ECO:0000256" key="9">
    <source>
        <dbReference type="ARBA" id="ARBA00023136"/>
    </source>
</evidence>
<organism evidence="16 17">
    <name type="scientific">Novosphingobium sediminicola</name>
    <dbReference type="NCBI Taxonomy" id="563162"/>
    <lineage>
        <taxon>Bacteria</taxon>
        <taxon>Pseudomonadati</taxon>
        <taxon>Pseudomonadota</taxon>
        <taxon>Alphaproteobacteria</taxon>
        <taxon>Sphingomonadales</taxon>
        <taxon>Sphingomonadaceae</taxon>
        <taxon>Novosphingobium</taxon>
    </lineage>
</organism>
<keyword evidence="16" id="KW-0675">Receptor</keyword>
<dbReference type="EMBL" id="JACIDX010000009">
    <property type="protein sequence ID" value="MBB3955584.1"/>
    <property type="molecule type" value="Genomic_DNA"/>
</dbReference>
<keyword evidence="6" id="KW-0408">Iron</keyword>
<protein>
    <submittedName>
        <fullName evidence="16">Iron complex outermembrane receptor protein</fullName>
    </submittedName>
</protein>
<comment type="caution">
    <text evidence="16">The sequence shown here is derived from an EMBL/GenBank/DDBJ whole genome shotgun (WGS) entry which is preliminary data.</text>
</comment>
<sequence length="814" mass="87641">MKNITFLATTISVFALTGAAQAQTSAQAPQAETGAGIGEIIVTAQRRAESLQKAAIPIDAVRGDDLVQRGISNAADLTKAVPALSIPAPGGSVASIFIRGVGNITTSSYNDPAVTPSFDGVVLGRSGGMFGAAFYDLTRVEVLKGPQGILYGRNATGGAINVLPARPELGKNGMGVNLAYGNYNQVDVDAHVNLATSEHTALRLAGALFSHDGYNKDGTDDARRSSLRAQFLYEPSSDLSLRIGGDYSHVGGLGVGGDYLGSYAPSATGYVFTPSGLSAGEGFNSAASNAYRKTQLGGPGMDFRQAMQSAPSQNITYWGIHAEANVQTPIGKLTVIPAYRDTQEHSIIYAPAFNTGSVNESTNQTSLETRLAGKRGMMDYVLGGFYFKEKIRASNIYNQEFVLPIQNYRLNTESWALFGQLTAHIGDRFRLVGGARYTHDTKSIDGLINNIIVSCANTTTPPFCIGQMPHMPNLFSADAAIGWLGSNGYINPATGFTVPGSNATAGTVIYGLNSGAGQIIKTYNNIKQSSPFSRVTWKVSAEYDVAPTSLLYATVETGYRAGGYQMVDSPSKIKYKPEFITAFTVGSKNRFFNNRVQLNLEGFYWKYRDQQITYFTVDSNGTLINSNENAGRSTIKGFDVDLVVKPASGTTLSGKVQYLDTVYNDLHLTSASPFDNFNCPSSLTGTFSNGAPVKSFNCSGRQLLFSPKWTVNLGAEQVIRVDEKRELVANVNTAWRDDQWAAFEFLDFERVAAYWTTDASLALRSAEGGWSLTAYVQNLENKRRNLAPQSSPMGFAIAHYSAPRTFGLRLSAKF</sequence>
<keyword evidence="8 12" id="KW-0798">TonB box</keyword>
<feature type="domain" description="TonB-dependent receptor plug" evidence="15">
    <location>
        <begin position="51"/>
        <end position="159"/>
    </location>
</feature>
<dbReference type="AlphaFoldDB" id="A0A7W6G6A7"/>
<accession>A0A7W6G6A7</accession>
<reference evidence="16 17" key="1">
    <citation type="submission" date="2020-08" db="EMBL/GenBank/DDBJ databases">
        <title>Genomic Encyclopedia of Type Strains, Phase IV (KMG-IV): sequencing the most valuable type-strain genomes for metagenomic binning, comparative biology and taxonomic classification.</title>
        <authorList>
            <person name="Goeker M."/>
        </authorList>
    </citation>
    <scope>NUCLEOTIDE SEQUENCE [LARGE SCALE GENOMIC DNA]</scope>
    <source>
        <strain evidence="16 17">DSM 27057</strain>
    </source>
</reference>
<dbReference type="GO" id="GO:0009279">
    <property type="term" value="C:cell outer membrane"/>
    <property type="evidence" value="ECO:0007669"/>
    <property type="project" value="UniProtKB-SubCell"/>
</dbReference>
<evidence type="ECO:0000256" key="6">
    <source>
        <dbReference type="ARBA" id="ARBA00023004"/>
    </source>
</evidence>
<evidence type="ECO:0000256" key="11">
    <source>
        <dbReference type="PROSITE-ProRule" id="PRU01360"/>
    </source>
</evidence>
<dbReference type="InterPro" id="IPR036942">
    <property type="entry name" value="Beta-barrel_TonB_sf"/>
</dbReference>
<evidence type="ECO:0000256" key="4">
    <source>
        <dbReference type="ARBA" id="ARBA00022496"/>
    </source>
</evidence>
<dbReference type="GO" id="GO:0006826">
    <property type="term" value="P:iron ion transport"/>
    <property type="evidence" value="ECO:0007669"/>
    <property type="project" value="UniProtKB-KW"/>
</dbReference>
<evidence type="ECO:0000259" key="14">
    <source>
        <dbReference type="Pfam" id="PF00593"/>
    </source>
</evidence>
<evidence type="ECO:0000256" key="10">
    <source>
        <dbReference type="ARBA" id="ARBA00023237"/>
    </source>
</evidence>
<keyword evidence="13" id="KW-0732">Signal</keyword>
<dbReference type="Gene3D" id="2.40.170.20">
    <property type="entry name" value="TonB-dependent receptor, beta-barrel domain"/>
    <property type="match status" value="2"/>
</dbReference>
<dbReference type="InterPro" id="IPR039426">
    <property type="entry name" value="TonB-dep_rcpt-like"/>
</dbReference>
<keyword evidence="17" id="KW-1185">Reference proteome</keyword>
<evidence type="ECO:0000256" key="7">
    <source>
        <dbReference type="ARBA" id="ARBA00023065"/>
    </source>
</evidence>
<comment type="subcellular location">
    <subcellularLocation>
        <location evidence="1 11">Cell outer membrane</location>
        <topology evidence="1 11">Multi-pass membrane protein</topology>
    </subcellularLocation>
</comment>
<keyword evidence="2 11" id="KW-0813">Transport</keyword>
<gene>
    <name evidence="16" type="ORF">GGR38_002540</name>
</gene>
<comment type="similarity">
    <text evidence="11 12">Belongs to the TonB-dependent receptor family.</text>
</comment>
<feature type="chain" id="PRO_5030976736" evidence="13">
    <location>
        <begin position="23"/>
        <end position="814"/>
    </location>
</feature>
<dbReference type="PROSITE" id="PS52016">
    <property type="entry name" value="TONB_DEPENDENT_REC_3"/>
    <property type="match status" value="1"/>
</dbReference>
<evidence type="ECO:0000313" key="16">
    <source>
        <dbReference type="EMBL" id="MBB3955584.1"/>
    </source>
</evidence>
<evidence type="ECO:0000256" key="3">
    <source>
        <dbReference type="ARBA" id="ARBA00022452"/>
    </source>
</evidence>